<dbReference type="EMBL" id="CP060780">
    <property type="protein sequence ID" value="QNP42377.1"/>
    <property type="molecule type" value="Genomic_DNA"/>
</dbReference>
<evidence type="ECO:0000313" key="2">
    <source>
        <dbReference type="EMBL" id="QNP42377.1"/>
    </source>
</evidence>
<reference evidence="2 3" key="1">
    <citation type="submission" date="2020-08" db="EMBL/GenBank/DDBJ databases">
        <title>Genome sequence of Sphingomonas daechungensis KACC 18115T.</title>
        <authorList>
            <person name="Hyun D.-W."/>
            <person name="Bae J.-W."/>
        </authorList>
    </citation>
    <scope>NUCLEOTIDE SEQUENCE [LARGE SCALE GENOMIC DNA]</scope>
    <source>
        <strain evidence="2 3">KACC 18115</strain>
    </source>
</reference>
<dbReference type="Proteomes" id="UP000516134">
    <property type="component" value="Chromosome"/>
</dbReference>
<evidence type="ECO:0000256" key="1">
    <source>
        <dbReference type="SAM" id="MobiDB-lite"/>
    </source>
</evidence>
<protein>
    <submittedName>
        <fullName evidence="2">Uncharacterized protein</fullName>
    </submittedName>
</protein>
<accession>A0ABX6SXQ3</accession>
<proteinExistence type="predicted"/>
<dbReference type="RefSeq" id="WP_187713810.1">
    <property type="nucleotide sequence ID" value="NZ_BAABJC010000001.1"/>
</dbReference>
<organism evidence="2 3">
    <name type="scientific">Sphingomonas daechungensis</name>
    <dbReference type="NCBI Taxonomy" id="1176646"/>
    <lineage>
        <taxon>Bacteria</taxon>
        <taxon>Pseudomonadati</taxon>
        <taxon>Pseudomonadota</taxon>
        <taxon>Alphaproteobacteria</taxon>
        <taxon>Sphingomonadales</taxon>
        <taxon>Sphingomonadaceae</taxon>
        <taxon>Sphingomonas</taxon>
    </lineage>
</organism>
<name>A0ABX6SXQ3_9SPHN</name>
<feature type="region of interest" description="Disordered" evidence="1">
    <location>
        <begin position="69"/>
        <end position="94"/>
    </location>
</feature>
<sequence>MRTVRFARPFKVGNSDEILPAGDYQVETVEQSMDAAQGTVHVRKSTTLIIPTATGFRCREIPAAQLEDALAQDSNRQLEEPSENPDREKSDSVA</sequence>
<keyword evidence="3" id="KW-1185">Reference proteome</keyword>
<evidence type="ECO:0000313" key="3">
    <source>
        <dbReference type="Proteomes" id="UP000516134"/>
    </source>
</evidence>
<gene>
    <name evidence="2" type="ORF">H9L15_08595</name>
</gene>
<feature type="compositionally biased region" description="Basic and acidic residues" evidence="1">
    <location>
        <begin position="76"/>
        <end position="94"/>
    </location>
</feature>